<dbReference type="RefSeq" id="WP_015868751.1">
    <property type="nucleotide sequence ID" value="NC_012785.1"/>
</dbReference>
<feature type="domain" description="Beta-Casp" evidence="3">
    <location>
        <begin position="238"/>
        <end position="357"/>
    </location>
</feature>
<dbReference type="PANTHER" id="PTHR11203:SF37">
    <property type="entry name" value="INTEGRATOR COMPLEX SUBUNIT 11"/>
    <property type="match status" value="1"/>
</dbReference>
<dbReference type="InterPro" id="IPR036866">
    <property type="entry name" value="RibonucZ/Hydroxyglut_hydro"/>
</dbReference>
<keyword evidence="5" id="KW-1185">Reference proteome</keyword>
<dbReference type="HOGENOM" id="CLU_009673_5_1_0"/>
<dbReference type="Pfam" id="PF00753">
    <property type="entry name" value="Lactamase_B"/>
    <property type="match status" value="1"/>
</dbReference>
<sequence length="441" mass="50461">MRFVPLGGGKEIGANSYLLQVDGKNILIDCGRHPIKEGYESLPAIDEIDKLDYVFISHSHYDHLSSLPHLVKFFPNVRVLTSRENKKLSVRILRNSVEVMKKKNEKDGEPILYNHSDVKKAKKRMIGVEYYEPFKISKKLFVTFYPAGHVMGASSILLEYKGKKIFYTGDISLSDQLTIPSAVLPDKVDVLISEGTYGLKEEATDTRHSEIRRLELSIKKVLKNKGRVLLPVFALGRGQEVLYMILKMLDEEKIPDVPVYTNGMVSIITNLYLQEYAGMPPEKKKWFNNAILRRVRTVPKNYKTLLYDKRPMILILSSGMLIEDTLSYLFAKEILQDNLSAIFFMGYQSPESIGYSILEAARSREEEISYGEERIQLRCTVKKFNFSGHASYEELISLPRELQPSKLVYVHGDEEALLNLSKELEYEFDISVPSNLETVLL</sequence>
<dbReference type="InterPro" id="IPR001279">
    <property type="entry name" value="Metallo-B-lactamas"/>
</dbReference>
<dbReference type="InterPro" id="IPR050698">
    <property type="entry name" value="MBL"/>
</dbReference>
<organism evidence="4 5">
    <name type="scientific">Kosmotoga olearia (strain ATCC BAA-1733 / DSM 21960 / TBF 19.5.1)</name>
    <dbReference type="NCBI Taxonomy" id="521045"/>
    <lineage>
        <taxon>Bacteria</taxon>
        <taxon>Thermotogati</taxon>
        <taxon>Thermotogota</taxon>
        <taxon>Thermotogae</taxon>
        <taxon>Kosmotogales</taxon>
        <taxon>Kosmotogaceae</taxon>
        <taxon>Kosmotoga</taxon>
    </lineage>
</organism>
<dbReference type="Proteomes" id="UP000002382">
    <property type="component" value="Chromosome"/>
</dbReference>
<dbReference type="OrthoDB" id="9803916at2"/>
<keyword evidence="1" id="KW-0378">Hydrolase</keyword>
<reference evidence="4 5" key="1">
    <citation type="submission" date="2009-06" db="EMBL/GenBank/DDBJ databases">
        <title>Complete sequence of Thermotogales bacterium TBF 19.5.1.</title>
        <authorList>
            <consortium name="US DOE Joint Genome Institute"/>
            <person name="Lucas S."/>
            <person name="Copeland A."/>
            <person name="Lapidus A."/>
            <person name="Glavina del Rio T."/>
            <person name="Tice H."/>
            <person name="Bruce D."/>
            <person name="Goodwin L."/>
            <person name="Pitluck S."/>
            <person name="Chertkov O."/>
            <person name="Brettin T."/>
            <person name="Detter J.C."/>
            <person name="Han C."/>
            <person name="Schmutz J."/>
            <person name="Larimer F."/>
            <person name="Land M."/>
            <person name="Hauser L."/>
            <person name="Kyrpides N."/>
            <person name="Ovchinnikova G."/>
            <person name="Noll K."/>
        </authorList>
    </citation>
    <scope>NUCLEOTIDE SEQUENCE [LARGE SCALE GENOMIC DNA]</scope>
    <source>
        <strain evidence="5">ATCC BAA-1733 / DSM 21960 / TBF 19.5.1</strain>
    </source>
</reference>
<dbReference type="GO" id="GO:0016787">
    <property type="term" value="F:hydrolase activity"/>
    <property type="evidence" value="ECO:0007669"/>
    <property type="project" value="UniProtKB-KW"/>
</dbReference>
<dbReference type="GO" id="GO:0004521">
    <property type="term" value="F:RNA endonuclease activity"/>
    <property type="evidence" value="ECO:0007669"/>
    <property type="project" value="TreeGrafter"/>
</dbReference>
<dbReference type="EMBL" id="CP001634">
    <property type="protein sequence ID" value="ACR80104.1"/>
    <property type="molecule type" value="Genomic_DNA"/>
</dbReference>
<evidence type="ECO:0000259" key="2">
    <source>
        <dbReference type="SMART" id="SM00849"/>
    </source>
</evidence>
<dbReference type="SMART" id="SM00849">
    <property type="entry name" value="Lactamase_B"/>
    <property type="match status" value="1"/>
</dbReference>
<reference evidence="4 5" key="2">
    <citation type="journal article" date="2011" name="J. Bacteriol.">
        <title>Genome Sequence of Kosmotoga olearia Strain TBF 19.5.1, a Thermophilic Bacterium with a Wide Growth Temperature Range, Isolated from the Troll B Oil Platform in the North Sea.</title>
        <authorList>
            <person name="Swithers K.S."/>
            <person name="Dipippo J.L."/>
            <person name="Bruce D.C."/>
            <person name="Detter C."/>
            <person name="Tapia R."/>
            <person name="Han S."/>
            <person name="Goodwin L.A."/>
            <person name="Han J."/>
            <person name="Woyke T."/>
            <person name="Pitluck S."/>
            <person name="Pennacchio L."/>
            <person name="Nolan M."/>
            <person name="Mikhailova N."/>
            <person name="Land M.L."/>
            <person name="Nesbo C.L."/>
            <person name="Gogarten J.P."/>
            <person name="Noll K.M."/>
        </authorList>
    </citation>
    <scope>NUCLEOTIDE SEQUENCE [LARGE SCALE GENOMIC DNA]</scope>
    <source>
        <strain evidence="5">ATCC BAA-1733 / DSM 21960 / TBF 19.5.1</strain>
    </source>
</reference>
<dbReference type="Gene3D" id="3.40.50.10890">
    <property type="match status" value="1"/>
</dbReference>
<name>C5CE02_KOSOT</name>
<protein>
    <submittedName>
        <fullName evidence="4">Beta-lactamase domain protein</fullName>
    </submittedName>
</protein>
<accession>C5CE02</accession>
<dbReference type="KEGG" id="kol:Kole_1411"/>
<dbReference type="AlphaFoldDB" id="C5CE02"/>
<dbReference type="Gene3D" id="3.60.15.10">
    <property type="entry name" value="Ribonuclease Z/Hydroxyacylglutathione hydrolase-like"/>
    <property type="match status" value="1"/>
</dbReference>
<feature type="domain" description="Metallo-beta-lactamase" evidence="2">
    <location>
        <begin position="13"/>
        <end position="225"/>
    </location>
</feature>
<proteinExistence type="predicted"/>
<evidence type="ECO:0000259" key="3">
    <source>
        <dbReference type="SMART" id="SM01027"/>
    </source>
</evidence>
<evidence type="ECO:0000313" key="5">
    <source>
        <dbReference type="Proteomes" id="UP000002382"/>
    </source>
</evidence>
<dbReference type="Pfam" id="PF07521">
    <property type="entry name" value="RMMBL"/>
    <property type="match status" value="1"/>
</dbReference>
<evidence type="ECO:0000313" key="4">
    <source>
        <dbReference type="EMBL" id="ACR80104.1"/>
    </source>
</evidence>
<dbReference type="SUPFAM" id="SSF56281">
    <property type="entry name" value="Metallo-hydrolase/oxidoreductase"/>
    <property type="match status" value="1"/>
</dbReference>
<dbReference type="InterPro" id="IPR022712">
    <property type="entry name" value="Beta_Casp"/>
</dbReference>
<gene>
    <name evidence="4" type="ordered locus">Kole_1411</name>
</gene>
<dbReference type="SMART" id="SM01027">
    <property type="entry name" value="Beta-Casp"/>
    <property type="match status" value="1"/>
</dbReference>
<dbReference type="Pfam" id="PF10996">
    <property type="entry name" value="Beta-Casp"/>
    <property type="match status" value="1"/>
</dbReference>
<dbReference type="eggNOG" id="COG1236">
    <property type="taxonomic scope" value="Bacteria"/>
</dbReference>
<dbReference type="CDD" id="cd16295">
    <property type="entry name" value="TTHA0252-CPSF-like_MBL-fold"/>
    <property type="match status" value="1"/>
</dbReference>
<evidence type="ECO:0000256" key="1">
    <source>
        <dbReference type="ARBA" id="ARBA00022801"/>
    </source>
</evidence>
<dbReference type="PANTHER" id="PTHR11203">
    <property type="entry name" value="CLEAVAGE AND POLYADENYLATION SPECIFICITY FACTOR FAMILY MEMBER"/>
    <property type="match status" value="1"/>
</dbReference>
<dbReference type="InterPro" id="IPR011108">
    <property type="entry name" value="RMMBL"/>
</dbReference>